<evidence type="ECO:0000313" key="2">
    <source>
        <dbReference type="EMBL" id="CAG9313442.1"/>
    </source>
</evidence>
<dbReference type="AlphaFoldDB" id="A0AAU9IH69"/>
<comment type="caution">
    <text evidence="2">The sequence shown here is derived from an EMBL/GenBank/DDBJ whole genome shotgun (WGS) entry which is preliminary data.</text>
</comment>
<feature type="transmembrane region" description="Helical" evidence="1">
    <location>
        <begin position="52"/>
        <end position="75"/>
    </location>
</feature>
<gene>
    <name evidence="2" type="ORF">BSTOLATCC_MIC8708</name>
</gene>
<reference evidence="2" key="1">
    <citation type="submission" date="2021-09" db="EMBL/GenBank/DDBJ databases">
        <authorList>
            <consortium name="AG Swart"/>
            <person name="Singh M."/>
            <person name="Singh A."/>
            <person name="Seah K."/>
            <person name="Emmerich C."/>
        </authorList>
    </citation>
    <scope>NUCLEOTIDE SEQUENCE</scope>
    <source>
        <strain evidence="2">ATCC30299</strain>
    </source>
</reference>
<dbReference type="Proteomes" id="UP001162131">
    <property type="component" value="Unassembled WGS sequence"/>
</dbReference>
<sequence length="84" mass="9792">MKSVQAYLMSFIALFPLREKMKWKIATKCNRLPKIIYSETFMPLKKTLMRQINWLLGAMVPQLSSLSAMLMQIWFMGLGKASNF</sequence>
<keyword evidence="1" id="KW-0472">Membrane</keyword>
<organism evidence="2 3">
    <name type="scientific">Blepharisma stoltei</name>
    <dbReference type="NCBI Taxonomy" id="1481888"/>
    <lineage>
        <taxon>Eukaryota</taxon>
        <taxon>Sar</taxon>
        <taxon>Alveolata</taxon>
        <taxon>Ciliophora</taxon>
        <taxon>Postciliodesmatophora</taxon>
        <taxon>Heterotrichea</taxon>
        <taxon>Heterotrichida</taxon>
        <taxon>Blepharismidae</taxon>
        <taxon>Blepharisma</taxon>
    </lineage>
</organism>
<keyword evidence="1" id="KW-1133">Transmembrane helix</keyword>
<evidence type="ECO:0000256" key="1">
    <source>
        <dbReference type="SAM" id="Phobius"/>
    </source>
</evidence>
<evidence type="ECO:0000313" key="3">
    <source>
        <dbReference type="Proteomes" id="UP001162131"/>
    </source>
</evidence>
<keyword evidence="3" id="KW-1185">Reference proteome</keyword>
<keyword evidence="1" id="KW-0812">Transmembrane</keyword>
<name>A0AAU9IH69_9CILI</name>
<dbReference type="EMBL" id="CAJZBQ010000010">
    <property type="protein sequence ID" value="CAG9313442.1"/>
    <property type="molecule type" value="Genomic_DNA"/>
</dbReference>
<protein>
    <submittedName>
        <fullName evidence="2">Uncharacterized protein</fullName>
    </submittedName>
</protein>
<accession>A0AAU9IH69</accession>
<proteinExistence type="predicted"/>